<dbReference type="OrthoDB" id="9151249at2"/>
<name>A0A1A9LDG4_9FLAO</name>
<organism evidence="1 2">
    <name type="scientific">Aequorivita soesokkakensis</name>
    <dbReference type="NCBI Taxonomy" id="1385699"/>
    <lineage>
        <taxon>Bacteria</taxon>
        <taxon>Pseudomonadati</taxon>
        <taxon>Bacteroidota</taxon>
        <taxon>Flavobacteriia</taxon>
        <taxon>Flavobacteriales</taxon>
        <taxon>Flavobacteriaceae</taxon>
        <taxon>Aequorivita</taxon>
    </lineage>
</organism>
<accession>A0A1A9LDG4</accession>
<dbReference type="Proteomes" id="UP000077552">
    <property type="component" value="Unassembled WGS sequence"/>
</dbReference>
<proteinExistence type="predicted"/>
<gene>
    <name evidence="1" type="ORF">A7A78_05770</name>
</gene>
<dbReference type="RefSeq" id="WP_068762743.1">
    <property type="nucleotide sequence ID" value="NZ_LXIE01000045.1"/>
</dbReference>
<dbReference type="STRING" id="1385699.A7A78_05770"/>
<evidence type="ECO:0000313" key="2">
    <source>
        <dbReference type="Proteomes" id="UP000077552"/>
    </source>
</evidence>
<sequence length="206" mass="24097">MTAKEFWEDFKNLEEALRLDLDSMAEEKNYKTFSYLCAQLEDYCPGLTPNILSPEKGSNKKFVFTISCSGNRDLLLYVNRLVDEAPEIEYWEIKALVEGKIETDPKMLMEPFKCDGFSIIPKDIRFTVYSWDPEKDIFDLLLLLPLNLAKVDDSDLENAFLTIFEELWGERFVAEKINCLFFTHNANLEDEFFDLEMLEVCLNSFE</sequence>
<evidence type="ECO:0000313" key="1">
    <source>
        <dbReference type="EMBL" id="OAD90425.1"/>
    </source>
</evidence>
<protein>
    <submittedName>
        <fullName evidence="1">Uncharacterized protein</fullName>
    </submittedName>
</protein>
<dbReference type="EMBL" id="LXIE01000045">
    <property type="protein sequence ID" value="OAD90425.1"/>
    <property type="molecule type" value="Genomic_DNA"/>
</dbReference>
<keyword evidence="2" id="KW-1185">Reference proteome</keyword>
<comment type="caution">
    <text evidence="1">The sequence shown here is derived from an EMBL/GenBank/DDBJ whole genome shotgun (WGS) entry which is preliminary data.</text>
</comment>
<reference evidence="1 2" key="1">
    <citation type="submission" date="2016-05" db="EMBL/GenBank/DDBJ databases">
        <title>Genome sequencing of Vitellibacter soesokkakensis RSSK-12.</title>
        <authorList>
            <person name="Thevarajoo S."/>
            <person name="Selvaratnam C."/>
            <person name="Goh K.M."/>
            <person name="Chan K.-G."/>
            <person name="Chong C.S."/>
        </authorList>
    </citation>
    <scope>NUCLEOTIDE SEQUENCE [LARGE SCALE GENOMIC DNA]</scope>
    <source>
        <strain evidence="1 2">RSSK-12</strain>
    </source>
</reference>
<dbReference type="AlphaFoldDB" id="A0A1A9LDG4"/>